<accession>A0A370UEE1</accession>
<evidence type="ECO:0000313" key="3">
    <source>
        <dbReference type="EMBL" id="RDL46139.1"/>
    </source>
</evidence>
<dbReference type="GO" id="GO:0032259">
    <property type="term" value="P:methylation"/>
    <property type="evidence" value="ECO:0007669"/>
    <property type="project" value="UniProtKB-KW"/>
</dbReference>
<gene>
    <name evidence="3" type="ORF">DN730_03620</name>
</gene>
<feature type="domain" description="Methylated-DNA-[protein]-cysteine S-methyltransferase DNA binding" evidence="2">
    <location>
        <begin position="7"/>
        <end position="88"/>
    </location>
</feature>
<keyword evidence="1" id="KW-0227">DNA damage</keyword>
<dbReference type="PANTHER" id="PTHR42942">
    <property type="entry name" value="6-O-METHYLGUANINE DNA METHYLTRANSFERASE"/>
    <property type="match status" value="1"/>
</dbReference>
<dbReference type="Gene3D" id="1.10.10.10">
    <property type="entry name" value="Winged helix-like DNA-binding domain superfamily/Winged helix DNA-binding domain"/>
    <property type="match status" value="1"/>
</dbReference>
<dbReference type="InterPro" id="IPR036217">
    <property type="entry name" value="MethylDNA_cys_MeTrfase_DNAb"/>
</dbReference>
<dbReference type="InterPro" id="IPR036388">
    <property type="entry name" value="WH-like_DNA-bd_sf"/>
</dbReference>
<dbReference type="Proteomes" id="UP000254326">
    <property type="component" value="Unassembled WGS sequence"/>
</dbReference>
<evidence type="ECO:0000256" key="1">
    <source>
        <dbReference type="ARBA" id="ARBA00022763"/>
    </source>
</evidence>
<dbReference type="RefSeq" id="WP_115466725.1">
    <property type="nucleotide sequence ID" value="NZ_QKRA01000001.1"/>
</dbReference>
<dbReference type="AlphaFoldDB" id="A0A370UEE1"/>
<dbReference type="GO" id="GO:0006281">
    <property type="term" value="P:DNA repair"/>
    <property type="evidence" value="ECO:0007669"/>
    <property type="project" value="InterPro"/>
</dbReference>
<evidence type="ECO:0000313" key="4">
    <source>
        <dbReference type="Proteomes" id="UP000254326"/>
    </source>
</evidence>
<keyword evidence="3" id="KW-0808">Transferase</keyword>
<comment type="caution">
    <text evidence="3">The sequence shown here is derived from an EMBL/GenBank/DDBJ whole genome shotgun (WGS) entry which is preliminary data.</text>
</comment>
<proteinExistence type="predicted"/>
<dbReference type="CDD" id="cd06445">
    <property type="entry name" value="ATase"/>
    <property type="match status" value="1"/>
</dbReference>
<protein>
    <submittedName>
        <fullName evidence="3">Cysteine methyltransferase</fullName>
    </submittedName>
</protein>
<dbReference type="InterPro" id="IPR052520">
    <property type="entry name" value="ATL_DNA_repair"/>
</dbReference>
<organism evidence="3 4">
    <name type="scientific">Marinomonas piezotolerans</name>
    <dbReference type="NCBI Taxonomy" id="2213058"/>
    <lineage>
        <taxon>Bacteria</taxon>
        <taxon>Pseudomonadati</taxon>
        <taxon>Pseudomonadota</taxon>
        <taxon>Gammaproteobacteria</taxon>
        <taxon>Oceanospirillales</taxon>
        <taxon>Oceanospirillaceae</taxon>
        <taxon>Marinomonas</taxon>
    </lineage>
</organism>
<dbReference type="InterPro" id="IPR014048">
    <property type="entry name" value="MethylDNA_cys_MeTrfase_DNA-bd"/>
</dbReference>
<name>A0A370UEE1_9GAMM</name>
<sequence length="102" mass="11684">MNQEIDDFKTKVLFVLSHLDSGEVISYGELARQAEHPNHARQVGQILKRLPRDTQLPWHRVVNSKRQISFSEGSAAYYRQKIALEAEGWIICGQRLLAKEAP</sequence>
<dbReference type="EMBL" id="QKRA01000001">
    <property type="protein sequence ID" value="RDL46139.1"/>
    <property type="molecule type" value="Genomic_DNA"/>
</dbReference>
<dbReference type="PANTHER" id="PTHR42942:SF1">
    <property type="entry name" value="ALKYLTRANSFERASE-LIKE PROTEIN 1"/>
    <property type="match status" value="1"/>
</dbReference>
<keyword evidence="3" id="KW-0489">Methyltransferase</keyword>
<dbReference type="Pfam" id="PF01035">
    <property type="entry name" value="DNA_binding_1"/>
    <property type="match status" value="1"/>
</dbReference>
<reference evidence="3 4" key="1">
    <citation type="submission" date="2018-06" db="EMBL/GenBank/DDBJ databases">
        <title>Marinomonas sp. YLB-05 draft genome sequence.</title>
        <authorList>
            <person name="Yu L."/>
            <person name="Tang X."/>
        </authorList>
    </citation>
    <scope>NUCLEOTIDE SEQUENCE [LARGE SCALE GENOMIC DNA]</scope>
    <source>
        <strain evidence="3 4">YLB-05</strain>
    </source>
</reference>
<evidence type="ECO:0000259" key="2">
    <source>
        <dbReference type="Pfam" id="PF01035"/>
    </source>
</evidence>
<dbReference type="GO" id="GO:0008168">
    <property type="term" value="F:methyltransferase activity"/>
    <property type="evidence" value="ECO:0007669"/>
    <property type="project" value="UniProtKB-KW"/>
</dbReference>
<keyword evidence="4" id="KW-1185">Reference proteome</keyword>
<dbReference type="SUPFAM" id="SSF46767">
    <property type="entry name" value="Methylated DNA-protein cysteine methyltransferase, C-terminal domain"/>
    <property type="match status" value="1"/>
</dbReference>